<evidence type="ECO:0000313" key="1">
    <source>
        <dbReference type="EMBL" id="ALC16395.1"/>
    </source>
</evidence>
<dbReference type="Proteomes" id="UP000057158">
    <property type="component" value="Chromosome"/>
</dbReference>
<dbReference type="AlphaFoldDB" id="A0A0M4DHT4"/>
<dbReference type="PROSITE" id="PS51257">
    <property type="entry name" value="PROKAR_LIPOPROTEIN"/>
    <property type="match status" value="1"/>
</dbReference>
<dbReference type="STRING" id="1603606.DSOUD_1617"/>
<proteinExistence type="predicted"/>
<dbReference type="OrthoDB" id="9255618at2"/>
<protein>
    <recommendedName>
        <fullName evidence="3">Lipoprotein</fullName>
    </recommendedName>
</protein>
<dbReference type="EMBL" id="CP010802">
    <property type="protein sequence ID" value="ALC16395.1"/>
    <property type="molecule type" value="Genomic_DNA"/>
</dbReference>
<keyword evidence="2" id="KW-1185">Reference proteome</keyword>
<gene>
    <name evidence="1" type="ORF">DSOUD_1617</name>
</gene>
<dbReference type="PATRIC" id="fig|1603606.3.peg.1761"/>
<name>A0A0M4DHT4_9BACT</name>
<evidence type="ECO:0000313" key="2">
    <source>
        <dbReference type="Proteomes" id="UP000057158"/>
    </source>
</evidence>
<dbReference type="RefSeq" id="WP_053550499.1">
    <property type="nucleotide sequence ID" value="NZ_CP010802.1"/>
</dbReference>
<organism evidence="1 2">
    <name type="scientific">Desulfuromonas soudanensis</name>
    <dbReference type="NCBI Taxonomy" id="1603606"/>
    <lineage>
        <taxon>Bacteria</taxon>
        <taxon>Pseudomonadati</taxon>
        <taxon>Thermodesulfobacteriota</taxon>
        <taxon>Desulfuromonadia</taxon>
        <taxon>Desulfuromonadales</taxon>
        <taxon>Desulfuromonadaceae</taxon>
        <taxon>Desulfuromonas</taxon>
    </lineage>
</organism>
<evidence type="ECO:0008006" key="3">
    <source>
        <dbReference type="Google" id="ProtNLM"/>
    </source>
</evidence>
<sequence>MQKRLWVAGLVVLLLGLTGCAANITAKIKGNPELKKVAVVSLAISDWGGSVDSGSVGGTSVRDLMRGSTVKMLTFTEKTLAEHWQVRKAETFVAEAGYRKAAEDIQVSVYSPILKKKEMPLFGAAFKKGDITAEKARELCKTLKVDAVVLVFSEWTQATGGIVPTTRAKTKNVVSFWDKNGEKIFYRRIDMQGSTVLGAFGIKAVTAGTINQWTDSYEVSLNNMFKSL</sequence>
<dbReference type="KEGG" id="des:DSOUD_1617"/>
<accession>A0A0M4DHT4</accession>
<reference evidence="1 2" key="1">
    <citation type="submission" date="2015-07" db="EMBL/GenBank/DDBJ databases">
        <title>Isolation and Genomic Characterization of a Novel Halophilic Metal-Reducing Deltaproteobacterium from the Deep Subsurface.</title>
        <authorList>
            <person name="Badalamenti J.P."/>
            <person name="Summers Z.M."/>
            <person name="Gralnick J.A."/>
            <person name="Bond D.R."/>
        </authorList>
    </citation>
    <scope>NUCLEOTIDE SEQUENCE [LARGE SCALE GENOMIC DNA]</scope>
    <source>
        <strain evidence="1 2">WTL</strain>
    </source>
</reference>